<sequence length="262" mass="27907">MDEPDWRRFLTAYHQAHPGITEQLLSLADTSPYAWLAEPLRGVEGAVLDLACGSAPTRDELPDADWVGIDLSAAELAEAARRGRGPLVRAGAEALPAASASAGAVCAAMCLPVVTPLPRVLGEIRRVLRPGGTLAALVPSRSGLSPSGTLGWLRVMAALRAVRQPWPNPRARDGLAALLRTAGFRVRCDERRVFTLAVDSARAAALLVDALYLPGLTPRRAEAAKRSLARWATPGRRLELPLRRVVADLPALPTGRPGQEPV</sequence>
<evidence type="ECO:0000259" key="1">
    <source>
        <dbReference type="Pfam" id="PF08241"/>
    </source>
</evidence>
<protein>
    <submittedName>
        <fullName evidence="2">Class I SAM-dependent methyltransferase</fullName>
    </submittedName>
</protein>
<dbReference type="Proteomes" id="UP001499942">
    <property type="component" value="Unassembled WGS sequence"/>
</dbReference>
<comment type="caution">
    <text evidence="2">The sequence shown here is derived from an EMBL/GenBank/DDBJ whole genome shotgun (WGS) entry which is preliminary data.</text>
</comment>
<evidence type="ECO:0000313" key="3">
    <source>
        <dbReference type="Proteomes" id="UP001499942"/>
    </source>
</evidence>
<dbReference type="Pfam" id="PF08241">
    <property type="entry name" value="Methyltransf_11"/>
    <property type="match status" value="1"/>
</dbReference>
<dbReference type="GO" id="GO:0008168">
    <property type="term" value="F:methyltransferase activity"/>
    <property type="evidence" value="ECO:0007669"/>
    <property type="project" value="UniProtKB-KW"/>
</dbReference>
<reference evidence="2 3" key="1">
    <citation type="journal article" date="2019" name="Int. J. Syst. Evol. Microbiol.">
        <title>The Global Catalogue of Microorganisms (GCM) 10K type strain sequencing project: providing services to taxonomists for standard genome sequencing and annotation.</title>
        <authorList>
            <consortium name="The Broad Institute Genomics Platform"/>
            <consortium name="The Broad Institute Genome Sequencing Center for Infectious Disease"/>
            <person name="Wu L."/>
            <person name="Ma J."/>
        </authorList>
    </citation>
    <scope>NUCLEOTIDE SEQUENCE [LARGE SCALE GENOMIC DNA]</scope>
    <source>
        <strain evidence="2 3">JCM 5062</strain>
    </source>
</reference>
<dbReference type="InterPro" id="IPR013216">
    <property type="entry name" value="Methyltransf_11"/>
</dbReference>
<accession>A0ABN3M3B1</accession>
<organism evidence="2 3">
    <name type="scientific">Streptomyces gobitricini</name>
    <dbReference type="NCBI Taxonomy" id="68211"/>
    <lineage>
        <taxon>Bacteria</taxon>
        <taxon>Bacillati</taxon>
        <taxon>Actinomycetota</taxon>
        <taxon>Actinomycetes</taxon>
        <taxon>Kitasatosporales</taxon>
        <taxon>Streptomycetaceae</taxon>
        <taxon>Streptomyces</taxon>
    </lineage>
</organism>
<proteinExistence type="predicted"/>
<dbReference type="EMBL" id="BAAASR010000015">
    <property type="protein sequence ID" value="GAA2494742.1"/>
    <property type="molecule type" value="Genomic_DNA"/>
</dbReference>
<dbReference type="PANTHER" id="PTHR42912">
    <property type="entry name" value="METHYLTRANSFERASE"/>
    <property type="match status" value="1"/>
</dbReference>
<gene>
    <name evidence="2" type="ORF">GCM10010393_28450</name>
</gene>
<keyword evidence="3" id="KW-1185">Reference proteome</keyword>
<dbReference type="Gene3D" id="3.40.50.150">
    <property type="entry name" value="Vaccinia Virus protein VP39"/>
    <property type="match status" value="1"/>
</dbReference>
<dbReference type="InterPro" id="IPR029063">
    <property type="entry name" value="SAM-dependent_MTases_sf"/>
</dbReference>
<dbReference type="GO" id="GO:0032259">
    <property type="term" value="P:methylation"/>
    <property type="evidence" value="ECO:0007669"/>
    <property type="project" value="UniProtKB-KW"/>
</dbReference>
<feature type="domain" description="Methyltransferase type 11" evidence="1">
    <location>
        <begin position="48"/>
        <end position="135"/>
    </location>
</feature>
<keyword evidence="2" id="KW-0808">Transferase</keyword>
<dbReference type="PANTHER" id="PTHR42912:SF93">
    <property type="entry name" value="N6-ADENOSINE-METHYLTRANSFERASE TMT1A"/>
    <property type="match status" value="1"/>
</dbReference>
<evidence type="ECO:0000313" key="2">
    <source>
        <dbReference type="EMBL" id="GAA2494742.1"/>
    </source>
</evidence>
<dbReference type="InterPro" id="IPR050508">
    <property type="entry name" value="Methyltransf_Superfamily"/>
</dbReference>
<name>A0ABN3M3B1_9ACTN</name>
<dbReference type="SUPFAM" id="SSF53335">
    <property type="entry name" value="S-adenosyl-L-methionine-dependent methyltransferases"/>
    <property type="match status" value="1"/>
</dbReference>
<dbReference type="RefSeq" id="WP_344360744.1">
    <property type="nucleotide sequence ID" value="NZ_BAAASR010000015.1"/>
</dbReference>
<keyword evidence="2" id="KW-0489">Methyltransferase</keyword>